<reference evidence="1" key="1">
    <citation type="submission" date="2024-05" db="EMBL/GenBank/DDBJ databases">
        <title>Defense systems in Pseudomonas aeruginosa.</title>
        <authorList>
            <person name="van den Berg D.F."/>
            <person name="Costa R.A."/>
        </authorList>
    </citation>
    <scope>NUCLEOTIDE SEQUENCE</scope>
</reference>
<name>A0AAU8KSV2_9VIRU</name>
<evidence type="ECO:0000313" key="1">
    <source>
        <dbReference type="EMBL" id="XCN26240.1"/>
    </source>
</evidence>
<evidence type="ECO:0008006" key="2">
    <source>
        <dbReference type="Google" id="ProtNLM"/>
    </source>
</evidence>
<accession>A0AAU8KSV2</accession>
<dbReference type="Gene3D" id="2.120.10.80">
    <property type="entry name" value="Kelch-type beta propeller"/>
    <property type="match status" value="1"/>
</dbReference>
<dbReference type="EMBL" id="PP813861">
    <property type="protein sequence ID" value="XCN26240.1"/>
    <property type="molecule type" value="Genomic_DNA"/>
</dbReference>
<protein>
    <recommendedName>
        <fullName evidence="2">Virion structural protein</fullName>
    </recommendedName>
</protein>
<dbReference type="SUPFAM" id="SSF117281">
    <property type="entry name" value="Kelch motif"/>
    <property type="match status" value="1"/>
</dbReference>
<sequence>MRIELTDYNSDPSTTIKIYRHYFPFDAEDLPPVLVELPGNTSSYTDETLILNTMVYYRISVVHNGNEVVGPLYTTMKRYYTGPQIDKNVPDRILRGDSYIGRYGTLPLNVILSIDEAKKLVPSCTVLEGIDHETIEVEKCSYHGNVLFISNIPVFYGSPEDLYNDGALLSYGDGLGVFSRTFYDSLTTKVEQGKPVTYNNYSFKFRLMTTSEYAELYVKLYPDSPMGLTCDRVIGNCNTHSYKSPVVDIGSQGNKFRTVGLDGVSSDTEWTTKGPLYMVVELMNRGDMAWPSPDVNIIPADPTDRMMFCQSEIINGRAHFFGGVYSHFNSYASATTKHISINLDGSDRQVHADMPVGVYNACTWVNGNKIYCMGGAKKIGSSEYTYAELYNDIQVWEDDGTPEGSWSTITNSLQFYYGASVTKYYDKITDRQRLLYIGGYGNVIPSGQYNFATADLDTFDGTFTVYNRSNFYDGGGGPIAPHEDYFLWVAPERSTNGFTNATYKLTIPEDTDSYTYRTKITQQGTELPTTKGGKIHIWRDTIFMYGSASLDEKQGELYLYQFVPNENRWLKITVAVPGLSNSSRASLNGAFYEDKLVLMHNQPWLNESFTSSFYVIRLIDPIDAPIIPVTDVQVGTSRIFTTYAEVSI</sequence>
<dbReference type="InterPro" id="IPR015915">
    <property type="entry name" value="Kelch-typ_b-propeller"/>
</dbReference>
<proteinExistence type="predicted"/>
<organism evidence="1">
    <name type="scientific">Pseudomonas phage vB_PaeM_FBPa36</name>
    <dbReference type="NCBI Taxonomy" id="3231237"/>
    <lineage>
        <taxon>Viruses</taxon>
    </lineage>
</organism>